<dbReference type="RefSeq" id="WP_021662072.1">
    <property type="nucleotide sequence ID" value="NZ_KI259161.1"/>
</dbReference>
<feature type="domain" description="Shedu protein SduA C-terminal" evidence="1">
    <location>
        <begin position="29"/>
        <end position="175"/>
    </location>
</feature>
<proteinExistence type="predicted"/>
<dbReference type="EMBL" id="AWUW01000005">
    <property type="protein sequence ID" value="ERJ68993.1"/>
    <property type="molecule type" value="Genomic_DNA"/>
</dbReference>
<reference evidence="2 3" key="1">
    <citation type="submission" date="2013-06" db="EMBL/GenBank/DDBJ databases">
        <authorList>
            <person name="Weinstock G."/>
            <person name="Sodergren E."/>
            <person name="Lobos E.A."/>
            <person name="Fulton L."/>
            <person name="Fulton R."/>
            <person name="Courtney L."/>
            <person name="Fronick C."/>
            <person name="O'Laughlin M."/>
            <person name="Godfrey J."/>
            <person name="Wilson R.M."/>
            <person name="Miner T."/>
            <person name="Farmer C."/>
            <person name="Delehaunty K."/>
            <person name="Cordes M."/>
            <person name="Minx P."/>
            <person name="Tomlinson C."/>
            <person name="Chen J."/>
            <person name="Wollam A."/>
            <person name="Pepin K.H."/>
            <person name="Bhonagiri V."/>
            <person name="Zhang X."/>
            <person name="Warren W."/>
            <person name="Mitreva M."/>
            <person name="Mardis E.R."/>
            <person name="Wilson R.K."/>
        </authorList>
    </citation>
    <scope>NUCLEOTIDE SEQUENCE [LARGE SCALE GENOMIC DNA]</scope>
    <source>
        <strain evidence="2 3">F0570</strain>
    </source>
</reference>
<evidence type="ECO:0000313" key="3">
    <source>
        <dbReference type="Proteomes" id="UP000016630"/>
    </source>
</evidence>
<accession>A0A0E2LTF8</accession>
<dbReference type="InterPro" id="IPR025359">
    <property type="entry name" value="SduA_C"/>
</dbReference>
<dbReference type="Pfam" id="PF14082">
    <property type="entry name" value="SduA_C"/>
    <property type="match status" value="1"/>
</dbReference>
<sequence>MEKEEKEIMPTTWDIARVRAELTTAFEENSEQKLLSVLKDNSFLFYELYSRKYGIQPVFREINFGGELRCDFAWLNDNSDGPEWVLVEVEKPKMKLFTQKNEPTSELNHAIEQVKSWERYFDENPSEKKRIFGAVARFRFILIVGDKESWETNFASKWRIHNNKKTGIEIRTSDVFWRALKVLEQHPEEFWSFAEHPKTMPPSELQKYWSSYDYIMDHWRKIID</sequence>
<dbReference type="Proteomes" id="UP000016630">
    <property type="component" value="Unassembled WGS sequence"/>
</dbReference>
<comment type="caution">
    <text evidence="2">The sequence shown here is derived from an EMBL/GenBank/DDBJ whole genome shotgun (WGS) entry which is preliminary data.</text>
</comment>
<evidence type="ECO:0000259" key="1">
    <source>
        <dbReference type="Pfam" id="PF14082"/>
    </source>
</evidence>
<gene>
    <name evidence="2" type="ORF">HMPREF1555_00107</name>
</gene>
<dbReference type="AlphaFoldDB" id="A0A0E2LTF8"/>
<dbReference type="HOGENOM" id="CLU_1234111_0_0_10"/>
<evidence type="ECO:0000313" key="2">
    <source>
        <dbReference type="EMBL" id="ERJ68993.1"/>
    </source>
</evidence>
<protein>
    <recommendedName>
        <fullName evidence="1">Shedu protein SduA C-terminal domain-containing protein</fullName>
    </recommendedName>
</protein>
<dbReference type="PATRIC" id="fig|1227271.3.peg.98"/>
<organism evidence="2 3">
    <name type="scientific">Porphyromonas gingivalis F0570</name>
    <dbReference type="NCBI Taxonomy" id="1227271"/>
    <lineage>
        <taxon>Bacteria</taxon>
        <taxon>Pseudomonadati</taxon>
        <taxon>Bacteroidota</taxon>
        <taxon>Bacteroidia</taxon>
        <taxon>Bacteroidales</taxon>
        <taxon>Porphyromonadaceae</taxon>
        <taxon>Porphyromonas</taxon>
    </lineage>
</organism>
<name>A0A0E2LTF8_PORGN</name>